<dbReference type="EMBL" id="CP031093">
    <property type="protein sequence ID" value="QCF27840.1"/>
    <property type="molecule type" value="Genomic_DNA"/>
</dbReference>
<gene>
    <name evidence="7" type="ORF">soil367_05625</name>
</gene>
<dbReference type="InterPro" id="IPR003798">
    <property type="entry name" value="DNA_recombination_RmuC"/>
</dbReference>
<dbReference type="Pfam" id="PF02646">
    <property type="entry name" value="RmuC"/>
    <property type="match status" value="1"/>
</dbReference>
<dbReference type="OrthoDB" id="9765111at2"/>
<evidence type="ECO:0000256" key="4">
    <source>
        <dbReference type="ARBA" id="ARBA00023172"/>
    </source>
</evidence>
<protein>
    <submittedName>
        <fullName evidence="7">DNA recombination protein RmuC</fullName>
    </submittedName>
</protein>
<comment type="similarity">
    <text evidence="2">Belongs to the RmuC family.</text>
</comment>
<dbReference type="PANTHER" id="PTHR30563:SF0">
    <property type="entry name" value="DNA RECOMBINATION PROTEIN RMUC"/>
    <property type="match status" value="1"/>
</dbReference>
<name>A0A4V1D988_9ALTE</name>
<sequence>MLALLLPGLRRSQRLLAEQSQDLQWSEQQQQALQQQIDRLESDVESLDSGRERWRQDAEHKAAMLARLEAERDEREKRHSELTQELAALRRDLATAEQALHQRELRQSELQVTLDAERETTREKLTLLERNRDALKQEFELLANRIFEQKSEKFSEQNRSNLQELLVPFRDQLSDFRKRVDDVHNSETRDRQALRSEIDSLKDLNRQITEEAASLTKALRGDKKIQGNWGELILEKVLERSGLRKGTEYDTQASYRDEDHQLWRPDVVVHLPDQRNVIVDAKVSLVAYQGYVTAEDEEGRLRSLRDHVDAVRKHIRDLSAKDYSQLKGINSPDFVLLFMPIEPAFIAAFQHDENLFAEAFDQKVVIVTPTTLLATLRTIENIWRYERQSQNARKVAEKAGAVYDKLRVFLEHMERLGDQINTLHGTYDRAMTTLNHGKGNLISQAHQFKSLGVRIKKELPRKLLDQAELEASDDSDPPVEDSWAGDADEASQSALPEQS</sequence>
<dbReference type="AlphaFoldDB" id="A0A4V1D988"/>
<feature type="compositionally biased region" description="Polar residues" evidence="6">
    <location>
        <begin position="490"/>
        <end position="499"/>
    </location>
</feature>
<evidence type="ECO:0000256" key="5">
    <source>
        <dbReference type="SAM" id="Coils"/>
    </source>
</evidence>
<proteinExistence type="inferred from homology"/>
<keyword evidence="3 5" id="KW-0175">Coiled coil</keyword>
<evidence type="ECO:0000256" key="6">
    <source>
        <dbReference type="SAM" id="MobiDB-lite"/>
    </source>
</evidence>
<dbReference type="GO" id="GO:0006310">
    <property type="term" value="P:DNA recombination"/>
    <property type="evidence" value="ECO:0007669"/>
    <property type="project" value="UniProtKB-KW"/>
</dbReference>
<feature type="compositionally biased region" description="Acidic residues" evidence="6">
    <location>
        <begin position="467"/>
        <end position="479"/>
    </location>
</feature>
<keyword evidence="8" id="KW-1185">Reference proteome</keyword>
<dbReference type="KEGG" id="hmi:soil367_05625"/>
<keyword evidence="4" id="KW-0233">DNA recombination</keyword>
<feature type="coiled-coil region" evidence="5">
    <location>
        <begin position="16"/>
        <end position="145"/>
    </location>
</feature>
<dbReference type="PANTHER" id="PTHR30563">
    <property type="entry name" value="DNA RECOMBINATION PROTEIN RMUC"/>
    <property type="match status" value="1"/>
</dbReference>
<organism evidence="7 8">
    <name type="scientific">Hydrocarboniclastica marina</name>
    <dbReference type="NCBI Taxonomy" id="2259620"/>
    <lineage>
        <taxon>Bacteria</taxon>
        <taxon>Pseudomonadati</taxon>
        <taxon>Pseudomonadota</taxon>
        <taxon>Gammaproteobacteria</taxon>
        <taxon>Alteromonadales</taxon>
        <taxon>Alteromonadaceae</taxon>
        <taxon>Hydrocarboniclastica</taxon>
    </lineage>
</organism>
<feature type="region of interest" description="Disordered" evidence="6">
    <location>
        <begin position="466"/>
        <end position="499"/>
    </location>
</feature>
<feature type="coiled-coil region" evidence="5">
    <location>
        <begin position="184"/>
        <end position="218"/>
    </location>
</feature>
<evidence type="ECO:0000313" key="7">
    <source>
        <dbReference type="EMBL" id="QCF27840.1"/>
    </source>
</evidence>
<evidence type="ECO:0000256" key="2">
    <source>
        <dbReference type="ARBA" id="ARBA00009840"/>
    </source>
</evidence>
<accession>A0A4V1D988</accession>
<comment type="function">
    <text evidence="1">Involved in DNA recombination.</text>
</comment>
<evidence type="ECO:0000256" key="3">
    <source>
        <dbReference type="ARBA" id="ARBA00023054"/>
    </source>
</evidence>
<dbReference type="Proteomes" id="UP000298049">
    <property type="component" value="Chromosome"/>
</dbReference>
<reference evidence="7 8" key="1">
    <citation type="submission" date="2018-07" db="EMBL/GenBank/DDBJ databases">
        <title>Marsedoiliclastica nanhaica gen. nov. sp. nov., a novel marine hydrocarbonoclastic bacterium isolated from an in-situ enriched hydrocarbon-degrading consortium in deep-sea sediment.</title>
        <authorList>
            <person name="Dong C."/>
            <person name="Ma T."/>
            <person name="Liu R."/>
            <person name="Shao Z."/>
        </authorList>
    </citation>
    <scope>NUCLEOTIDE SEQUENCE [LARGE SCALE GENOMIC DNA]</scope>
    <source>
        <strain evidence="8">soil36-7</strain>
    </source>
</reference>
<evidence type="ECO:0000313" key="8">
    <source>
        <dbReference type="Proteomes" id="UP000298049"/>
    </source>
</evidence>
<evidence type="ECO:0000256" key="1">
    <source>
        <dbReference type="ARBA" id="ARBA00003416"/>
    </source>
</evidence>